<evidence type="ECO:0000256" key="1">
    <source>
        <dbReference type="SAM" id="SignalP"/>
    </source>
</evidence>
<dbReference type="InterPro" id="IPR023346">
    <property type="entry name" value="Lysozyme-like_dom_sf"/>
</dbReference>
<accession>A0A506UF23</accession>
<organism evidence="3 4">
    <name type="scientific">Martelella alba</name>
    <dbReference type="NCBI Taxonomy" id="2590451"/>
    <lineage>
        <taxon>Bacteria</taxon>
        <taxon>Pseudomonadati</taxon>
        <taxon>Pseudomonadota</taxon>
        <taxon>Alphaproteobacteria</taxon>
        <taxon>Hyphomicrobiales</taxon>
        <taxon>Aurantimonadaceae</taxon>
        <taxon>Martelella</taxon>
    </lineage>
</organism>
<evidence type="ECO:0000313" key="3">
    <source>
        <dbReference type="EMBL" id="TPW31801.1"/>
    </source>
</evidence>
<gene>
    <name evidence="3" type="ORF">FJU08_08670</name>
</gene>
<dbReference type="PROSITE" id="PS51257">
    <property type="entry name" value="PROKAR_LIPOPROTEIN"/>
    <property type="match status" value="1"/>
</dbReference>
<keyword evidence="4" id="KW-1185">Reference proteome</keyword>
<dbReference type="AlphaFoldDB" id="A0A506UF23"/>
<dbReference type="CDD" id="cd00442">
    <property type="entry name" value="Lyz-like"/>
    <property type="match status" value="1"/>
</dbReference>
<proteinExistence type="predicted"/>
<protein>
    <recommendedName>
        <fullName evidence="2">Transglycosylase SLT domain-containing protein</fullName>
    </recommendedName>
</protein>
<comment type="caution">
    <text evidence="3">The sequence shown here is derived from an EMBL/GenBank/DDBJ whole genome shotgun (WGS) entry which is preliminary data.</text>
</comment>
<dbReference type="EMBL" id="VHLG01000003">
    <property type="protein sequence ID" value="TPW31801.1"/>
    <property type="molecule type" value="Genomic_DNA"/>
</dbReference>
<feature type="signal peptide" evidence="1">
    <location>
        <begin position="1"/>
        <end position="19"/>
    </location>
</feature>
<dbReference type="Gene3D" id="1.10.530.10">
    <property type="match status" value="1"/>
</dbReference>
<name>A0A506UF23_9HYPH</name>
<feature type="chain" id="PRO_5021217924" description="Transglycosylase SLT domain-containing protein" evidence="1">
    <location>
        <begin position="20"/>
        <end position="197"/>
    </location>
</feature>
<dbReference type="Pfam" id="PF19489">
    <property type="entry name" value="SLT_4"/>
    <property type="match status" value="1"/>
</dbReference>
<reference evidence="3 4" key="1">
    <citation type="submission" date="2019-06" db="EMBL/GenBank/DDBJ databases">
        <authorList>
            <person name="Li M."/>
        </authorList>
    </citation>
    <scope>NUCLEOTIDE SEQUENCE [LARGE SCALE GENOMIC DNA]</scope>
    <source>
        <strain evidence="3 4">BGMRC2036</strain>
    </source>
</reference>
<evidence type="ECO:0000259" key="2">
    <source>
        <dbReference type="Pfam" id="PF19489"/>
    </source>
</evidence>
<keyword evidence="1" id="KW-0732">Signal</keyword>
<dbReference type="SUPFAM" id="SSF53955">
    <property type="entry name" value="Lysozyme-like"/>
    <property type="match status" value="1"/>
</dbReference>
<evidence type="ECO:0000313" key="4">
    <source>
        <dbReference type="Proteomes" id="UP000318801"/>
    </source>
</evidence>
<sequence>MKRSVLSAIFALLSLAVLSSCSTTISNTENSCAVLAQKNGIFENWSRDVKRASNQYGVPVSVLMATVYVESSYDSNARPPRKWYFGIFPGPRPSSALGFSQALDGTWDDYKRQTGNRGASRTDFGDSITFIAWYHYQSHVRNGIPLNDAYDLYLAYHSGQTGYARGAYKNRPVALNGAARAQKMARAYELQLRRCLN</sequence>
<dbReference type="Proteomes" id="UP000318801">
    <property type="component" value="Unassembled WGS sequence"/>
</dbReference>
<dbReference type="OrthoDB" id="9789144at2"/>
<dbReference type="InterPro" id="IPR045795">
    <property type="entry name" value="SLT_4"/>
</dbReference>
<feature type="domain" description="Transglycosylase SLT" evidence="2">
    <location>
        <begin position="10"/>
        <end position="195"/>
    </location>
</feature>